<evidence type="ECO:0000256" key="3">
    <source>
        <dbReference type="ARBA" id="ARBA00023125"/>
    </source>
</evidence>
<sequence length="58" mass="6681">MKEWIWELSEDENGSKWLYVTAEDINNLSCFRNQTLVAVQAPLDTTLEVPNPDEVSIK</sequence>
<organism evidence="6 7">
    <name type="scientific">Platanthera zijinensis</name>
    <dbReference type="NCBI Taxonomy" id="2320716"/>
    <lineage>
        <taxon>Eukaryota</taxon>
        <taxon>Viridiplantae</taxon>
        <taxon>Streptophyta</taxon>
        <taxon>Embryophyta</taxon>
        <taxon>Tracheophyta</taxon>
        <taxon>Spermatophyta</taxon>
        <taxon>Magnoliopsida</taxon>
        <taxon>Liliopsida</taxon>
        <taxon>Asparagales</taxon>
        <taxon>Orchidaceae</taxon>
        <taxon>Orchidoideae</taxon>
        <taxon>Orchideae</taxon>
        <taxon>Orchidinae</taxon>
        <taxon>Platanthera</taxon>
    </lineage>
</organism>
<evidence type="ECO:0000313" key="7">
    <source>
        <dbReference type="Proteomes" id="UP001418222"/>
    </source>
</evidence>
<dbReference type="GO" id="GO:0046983">
    <property type="term" value="F:protein dimerization activity"/>
    <property type="evidence" value="ECO:0007669"/>
    <property type="project" value="InterPro"/>
</dbReference>
<evidence type="ECO:0000256" key="4">
    <source>
        <dbReference type="ARBA" id="ARBA00023163"/>
    </source>
</evidence>
<keyword evidence="7" id="KW-1185">Reference proteome</keyword>
<dbReference type="InterPro" id="IPR032198">
    <property type="entry name" value="E2F_CC-MB"/>
</dbReference>
<protein>
    <submittedName>
        <fullName evidence="6">Transcription factor E2FB</fullName>
    </submittedName>
</protein>
<dbReference type="SUPFAM" id="SSF144074">
    <property type="entry name" value="E2F-DP heterodimerization region"/>
    <property type="match status" value="1"/>
</dbReference>
<dbReference type="GO" id="GO:0003677">
    <property type="term" value="F:DNA binding"/>
    <property type="evidence" value="ECO:0007669"/>
    <property type="project" value="UniProtKB-KW"/>
</dbReference>
<proteinExistence type="inferred from homology"/>
<keyword evidence="2" id="KW-0805">Transcription regulation</keyword>
<comment type="similarity">
    <text evidence="1">Belongs to the E2F/DP family.</text>
</comment>
<evidence type="ECO:0000313" key="6">
    <source>
        <dbReference type="EMBL" id="KAK8933453.1"/>
    </source>
</evidence>
<dbReference type="EMBL" id="JBBWWQ010000013">
    <property type="protein sequence ID" value="KAK8933453.1"/>
    <property type="molecule type" value="Genomic_DNA"/>
</dbReference>
<dbReference type="AlphaFoldDB" id="A0AAP0G1N7"/>
<keyword evidence="4" id="KW-0804">Transcription</keyword>
<feature type="domain" description="E2F transcription factor CC-MB" evidence="5">
    <location>
        <begin position="3"/>
        <end position="54"/>
    </location>
</feature>
<keyword evidence="3" id="KW-0238">DNA-binding</keyword>
<name>A0AAP0G1N7_9ASPA</name>
<reference evidence="6 7" key="1">
    <citation type="journal article" date="2022" name="Nat. Plants">
        <title>Genomes of leafy and leafless Platanthera orchids illuminate the evolution of mycoheterotrophy.</title>
        <authorList>
            <person name="Li M.H."/>
            <person name="Liu K.W."/>
            <person name="Li Z."/>
            <person name="Lu H.C."/>
            <person name="Ye Q.L."/>
            <person name="Zhang D."/>
            <person name="Wang J.Y."/>
            <person name="Li Y.F."/>
            <person name="Zhong Z.M."/>
            <person name="Liu X."/>
            <person name="Yu X."/>
            <person name="Liu D.K."/>
            <person name="Tu X.D."/>
            <person name="Liu B."/>
            <person name="Hao Y."/>
            <person name="Liao X.Y."/>
            <person name="Jiang Y.T."/>
            <person name="Sun W.H."/>
            <person name="Chen J."/>
            <person name="Chen Y.Q."/>
            <person name="Ai Y."/>
            <person name="Zhai J.W."/>
            <person name="Wu S.S."/>
            <person name="Zhou Z."/>
            <person name="Hsiao Y.Y."/>
            <person name="Wu W.L."/>
            <person name="Chen Y.Y."/>
            <person name="Lin Y.F."/>
            <person name="Hsu J.L."/>
            <person name="Li C.Y."/>
            <person name="Wang Z.W."/>
            <person name="Zhao X."/>
            <person name="Zhong W.Y."/>
            <person name="Ma X.K."/>
            <person name="Ma L."/>
            <person name="Huang J."/>
            <person name="Chen G.Z."/>
            <person name="Huang M.Z."/>
            <person name="Huang L."/>
            <person name="Peng D.H."/>
            <person name="Luo Y.B."/>
            <person name="Zou S.Q."/>
            <person name="Chen S.P."/>
            <person name="Lan S."/>
            <person name="Tsai W.C."/>
            <person name="Van de Peer Y."/>
            <person name="Liu Z.J."/>
        </authorList>
    </citation>
    <scope>NUCLEOTIDE SEQUENCE [LARGE SCALE GENOMIC DNA]</scope>
    <source>
        <strain evidence="6">Lor287</strain>
    </source>
</reference>
<dbReference type="Pfam" id="PF16421">
    <property type="entry name" value="E2F_CC-MB"/>
    <property type="match status" value="1"/>
</dbReference>
<comment type="caution">
    <text evidence="6">The sequence shown here is derived from an EMBL/GenBank/DDBJ whole genome shotgun (WGS) entry which is preliminary data.</text>
</comment>
<evidence type="ECO:0000256" key="2">
    <source>
        <dbReference type="ARBA" id="ARBA00023015"/>
    </source>
</evidence>
<accession>A0AAP0G1N7</accession>
<evidence type="ECO:0000259" key="5">
    <source>
        <dbReference type="Pfam" id="PF16421"/>
    </source>
</evidence>
<evidence type="ECO:0000256" key="1">
    <source>
        <dbReference type="ARBA" id="ARBA00010940"/>
    </source>
</evidence>
<gene>
    <name evidence="6" type="primary">E2FB</name>
    <name evidence="6" type="ORF">KSP39_PZI015922</name>
</gene>
<dbReference type="Gene3D" id="6.10.250.540">
    <property type="match status" value="1"/>
</dbReference>
<dbReference type="InterPro" id="IPR037241">
    <property type="entry name" value="E2F-DP_heterodim"/>
</dbReference>
<dbReference type="Proteomes" id="UP001418222">
    <property type="component" value="Unassembled WGS sequence"/>
</dbReference>